<keyword evidence="5" id="KW-0653">Protein transport</keyword>
<keyword evidence="6" id="KW-0811">Translocation</keyword>
<proteinExistence type="inferred from homology"/>
<organism evidence="13 14">
    <name type="scientific">Porites lobata</name>
    <dbReference type="NCBI Taxonomy" id="104759"/>
    <lineage>
        <taxon>Eukaryota</taxon>
        <taxon>Metazoa</taxon>
        <taxon>Cnidaria</taxon>
        <taxon>Anthozoa</taxon>
        <taxon>Hexacorallia</taxon>
        <taxon>Scleractinia</taxon>
        <taxon>Fungiina</taxon>
        <taxon>Poritidae</taxon>
        <taxon>Porites</taxon>
    </lineage>
</organism>
<evidence type="ECO:0000256" key="6">
    <source>
        <dbReference type="ARBA" id="ARBA00023010"/>
    </source>
</evidence>
<dbReference type="Pfam" id="PF07817">
    <property type="entry name" value="GLE1"/>
    <property type="match status" value="1"/>
</dbReference>
<dbReference type="EMBL" id="CALNXK010000024">
    <property type="protein sequence ID" value="CAH3111918.1"/>
    <property type="molecule type" value="Genomic_DNA"/>
</dbReference>
<protein>
    <recommendedName>
        <fullName evidence="10">mRNA export factor GLE1</fullName>
    </recommendedName>
    <alternativeName>
        <fullName evidence="12">GLE1 RNA export mediator</fullName>
    </alternativeName>
    <alternativeName>
        <fullName evidence="11">Nucleoporin GLE1</fullName>
    </alternativeName>
</protein>
<sequence length="233" mass="26225">MARPKKAYCKEMIARKLVAQGSQQVSSSVSSAFPIAAVAIGVWSSFPDVGDLILMRFYEECPFLVPFYIPKAAGMTDVEYFTTLGHLCSDGQVEQKDKYLKRMTGIVRLYAAIISSLPPPGQSQPHPHGPQKGWTWLARMLNLEPRPDYTATALYEFLSVAGHALMKQYKKQFGKLLNALVLDYVPKIVNVTANELIGPVSRLKIFLEKCIKDQKIPLPEGYLTPQWWRSARF</sequence>
<name>A0ABN8NJP4_9CNID</name>
<evidence type="ECO:0000256" key="9">
    <source>
        <dbReference type="ARBA" id="ARBA00024680"/>
    </source>
</evidence>
<evidence type="ECO:0000256" key="12">
    <source>
        <dbReference type="ARBA" id="ARBA00030897"/>
    </source>
</evidence>
<keyword evidence="8" id="KW-0539">Nucleus</keyword>
<dbReference type="PANTHER" id="PTHR12960">
    <property type="entry name" value="GLE-1-RELATED"/>
    <property type="match status" value="1"/>
</dbReference>
<comment type="caution">
    <text evidence="13">The sequence shown here is derived from an EMBL/GenBank/DDBJ whole genome shotgun (WGS) entry which is preliminary data.</text>
</comment>
<evidence type="ECO:0000256" key="8">
    <source>
        <dbReference type="ARBA" id="ARBA00023242"/>
    </source>
</evidence>
<evidence type="ECO:0000256" key="4">
    <source>
        <dbReference type="ARBA" id="ARBA00022816"/>
    </source>
</evidence>
<keyword evidence="14" id="KW-1185">Reference proteome</keyword>
<evidence type="ECO:0000256" key="2">
    <source>
        <dbReference type="ARBA" id="ARBA00011056"/>
    </source>
</evidence>
<evidence type="ECO:0000313" key="13">
    <source>
        <dbReference type="EMBL" id="CAH3111918.1"/>
    </source>
</evidence>
<dbReference type="InterPro" id="IPR038506">
    <property type="entry name" value="GLE1-like_sf"/>
</dbReference>
<evidence type="ECO:0000256" key="5">
    <source>
        <dbReference type="ARBA" id="ARBA00022927"/>
    </source>
</evidence>
<dbReference type="PANTHER" id="PTHR12960:SF0">
    <property type="entry name" value="MRNA EXPORT FACTOR GLE1"/>
    <property type="match status" value="1"/>
</dbReference>
<comment type="function">
    <text evidence="9">Required for the export of mRNAs containing poly(A) tails from the nucleus into the cytoplasm. May be involved in the terminal step of the mRNA transport through the nuclear pore complex (NPC).</text>
</comment>
<evidence type="ECO:0000256" key="7">
    <source>
        <dbReference type="ARBA" id="ARBA00023132"/>
    </source>
</evidence>
<comment type="similarity">
    <text evidence="2">Belongs to the GLE1 family.</text>
</comment>
<evidence type="ECO:0000256" key="3">
    <source>
        <dbReference type="ARBA" id="ARBA00022448"/>
    </source>
</evidence>
<dbReference type="Gene3D" id="1.25.40.510">
    <property type="entry name" value="GLE1-like"/>
    <property type="match status" value="1"/>
</dbReference>
<gene>
    <name evidence="13" type="ORF">PLOB_00020691</name>
</gene>
<keyword evidence="3" id="KW-0813">Transport</keyword>
<accession>A0ABN8NJP4</accession>
<dbReference type="InterPro" id="IPR012476">
    <property type="entry name" value="GLE1"/>
</dbReference>
<reference evidence="13 14" key="1">
    <citation type="submission" date="2022-05" db="EMBL/GenBank/DDBJ databases">
        <authorList>
            <consortium name="Genoscope - CEA"/>
            <person name="William W."/>
        </authorList>
    </citation>
    <scope>NUCLEOTIDE SEQUENCE [LARGE SCALE GENOMIC DNA]</scope>
</reference>
<evidence type="ECO:0000313" key="14">
    <source>
        <dbReference type="Proteomes" id="UP001159405"/>
    </source>
</evidence>
<comment type="subcellular location">
    <subcellularLocation>
        <location evidence="1">Nucleus</location>
        <location evidence="1">Nuclear pore complex</location>
    </subcellularLocation>
</comment>
<keyword evidence="4" id="KW-0509">mRNA transport</keyword>
<evidence type="ECO:0000256" key="10">
    <source>
        <dbReference type="ARBA" id="ARBA00026227"/>
    </source>
</evidence>
<evidence type="ECO:0000256" key="1">
    <source>
        <dbReference type="ARBA" id="ARBA00004567"/>
    </source>
</evidence>
<evidence type="ECO:0000256" key="11">
    <source>
        <dbReference type="ARBA" id="ARBA00029983"/>
    </source>
</evidence>
<keyword evidence="7" id="KW-0906">Nuclear pore complex</keyword>
<dbReference type="Proteomes" id="UP001159405">
    <property type="component" value="Unassembled WGS sequence"/>
</dbReference>